<evidence type="ECO:0000256" key="1">
    <source>
        <dbReference type="ARBA" id="ARBA00022553"/>
    </source>
</evidence>
<organism evidence="4 5">
    <name type="scientific">Phrynocephalus forsythii</name>
    <dbReference type="NCBI Taxonomy" id="171643"/>
    <lineage>
        <taxon>Eukaryota</taxon>
        <taxon>Metazoa</taxon>
        <taxon>Chordata</taxon>
        <taxon>Craniata</taxon>
        <taxon>Vertebrata</taxon>
        <taxon>Euteleostomi</taxon>
        <taxon>Lepidosauria</taxon>
        <taxon>Squamata</taxon>
        <taxon>Bifurcata</taxon>
        <taxon>Unidentata</taxon>
        <taxon>Episquamata</taxon>
        <taxon>Toxicofera</taxon>
        <taxon>Iguania</taxon>
        <taxon>Acrodonta</taxon>
        <taxon>Agamidae</taxon>
        <taxon>Agaminae</taxon>
        <taxon>Phrynocephalus</taxon>
    </lineage>
</organism>
<keyword evidence="5" id="KW-1185">Reference proteome</keyword>
<dbReference type="FunFam" id="3.90.1290.10:FF:000010">
    <property type="entry name" value="Envoplakin a"/>
    <property type="match status" value="1"/>
</dbReference>
<dbReference type="GO" id="GO:0042060">
    <property type="term" value="P:wound healing"/>
    <property type="evidence" value="ECO:0007669"/>
    <property type="project" value="TreeGrafter"/>
</dbReference>
<keyword evidence="2" id="KW-0677">Repeat</keyword>
<accession>A0A9Q1AWG3</accession>
<dbReference type="GO" id="GO:0005737">
    <property type="term" value="C:cytoplasm"/>
    <property type="evidence" value="ECO:0007669"/>
    <property type="project" value="TreeGrafter"/>
</dbReference>
<evidence type="ECO:0000313" key="5">
    <source>
        <dbReference type="Proteomes" id="UP001142489"/>
    </source>
</evidence>
<dbReference type="OrthoDB" id="9945740at2759"/>
<dbReference type="GO" id="GO:0005198">
    <property type="term" value="F:structural molecule activity"/>
    <property type="evidence" value="ECO:0007669"/>
    <property type="project" value="TreeGrafter"/>
</dbReference>
<evidence type="ECO:0000256" key="3">
    <source>
        <dbReference type="SAM" id="Coils"/>
    </source>
</evidence>
<sequence>MQIAQELSRLESEILAEKDQIYEKERNIRELQSRVNREELNNETQMRETNLSTKISILDPETGKDISPYDAYRRGMIDRCQYIQLQELECDWEEITTLGPKGEISVLLDKKSGKQYSIDDALRFRRITKEEYQLYREGKLPISEFALLVAGETKQSSSLSLGSIIAKSPATSPAFQKKQSFFPPGPQMTFCDDTFPIAGIYDTTSDNKYNIKSALNKKLVDPMTAQKLLEAQAATGGIVDLMSRDRYSVHKAIDRGLIDNTSTQRLLNAQKAFTGIEDPVTKRRLSVGEAVQKGWITSDNAFPYLQVQHLTGGLIDPKRTGRIPVSEAVQTGMLSSDLATMLQDESSYEKDLVDPITKEKINYKEAMARCQKDPLSGLLLLPAASDGYQSYQSAIHSPTLSQFRH</sequence>
<keyword evidence="3" id="KW-0175">Coiled coil</keyword>
<evidence type="ECO:0000256" key="2">
    <source>
        <dbReference type="ARBA" id="ARBA00022737"/>
    </source>
</evidence>
<dbReference type="SMART" id="SM00250">
    <property type="entry name" value="PLEC"/>
    <property type="match status" value="7"/>
</dbReference>
<dbReference type="InterPro" id="IPR035915">
    <property type="entry name" value="Plakin_repeat_sf"/>
</dbReference>
<dbReference type="GO" id="GO:0045296">
    <property type="term" value="F:cadherin binding"/>
    <property type="evidence" value="ECO:0007669"/>
    <property type="project" value="TreeGrafter"/>
</dbReference>
<dbReference type="GO" id="GO:0005882">
    <property type="term" value="C:intermediate filament"/>
    <property type="evidence" value="ECO:0007669"/>
    <property type="project" value="TreeGrafter"/>
</dbReference>
<dbReference type="FunFam" id="3.30.160.780:FF:000002">
    <property type="entry name" value="Envoplakin b"/>
    <property type="match status" value="1"/>
</dbReference>
<feature type="coiled-coil region" evidence="3">
    <location>
        <begin position="7"/>
        <end position="48"/>
    </location>
</feature>
<comment type="caution">
    <text evidence="4">The sequence shown here is derived from an EMBL/GenBank/DDBJ whole genome shotgun (WGS) entry which is preliminary data.</text>
</comment>
<dbReference type="InterPro" id="IPR043197">
    <property type="entry name" value="Plakin"/>
</dbReference>
<dbReference type="Gene3D" id="3.30.160.780">
    <property type="match status" value="1"/>
</dbReference>
<dbReference type="PANTHER" id="PTHR23169:SF7">
    <property type="entry name" value="ENVOPLAKIN"/>
    <property type="match status" value="1"/>
</dbReference>
<dbReference type="Gene3D" id="3.90.1290.10">
    <property type="entry name" value="Plakin repeat"/>
    <property type="match status" value="1"/>
</dbReference>
<dbReference type="EMBL" id="JAPFRF010000011">
    <property type="protein sequence ID" value="KAJ7316048.1"/>
    <property type="molecule type" value="Genomic_DNA"/>
</dbReference>
<dbReference type="SUPFAM" id="SSF75399">
    <property type="entry name" value="Plakin repeat"/>
    <property type="match status" value="2"/>
</dbReference>
<dbReference type="GO" id="GO:0045104">
    <property type="term" value="P:intermediate filament cytoskeleton organization"/>
    <property type="evidence" value="ECO:0007669"/>
    <property type="project" value="InterPro"/>
</dbReference>
<dbReference type="PANTHER" id="PTHR23169">
    <property type="entry name" value="ENVOPLAKIN"/>
    <property type="match status" value="1"/>
</dbReference>
<dbReference type="InterPro" id="IPR001101">
    <property type="entry name" value="Plectin_repeat"/>
</dbReference>
<name>A0A9Q1AWG3_9SAUR</name>
<reference evidence="4" key="1">
    <citation type="journal article" date="2023" name="DNA Res.">
        <title>Chromosome-level genome assembly of Phrynocephalus forsythii using third-generation DNA sequencing and Hi-C analysis.</title>
        <authorList>
            <person name="Qi Y."/>
            <person name="Zhao W."/>
            <person name="Zhao Y."/>
            <person name="Niu C."/>
            <person name="Cao S."/>
            <person name="Zhang Y."/>
        </authorList>
    </citation>
    <scope>NUCLEOTIDE SEQUENCE</scope>
    <source>
        <tissue evidence="4">Muscle</tissue>
    </source>
</reference>
<keyword evidence="1" id="KW-0597">Phosphoprotein</keyword>
<proteinExistence type="predicted"/>
<dbReference type="AlphaFoldDB" id="A0A9Q1AWG3"/>
<evidence type="ECO:0008006" key="6">
    <source>
        <dbReference type="Google" id="ProtNLM"/>
    </source>
</evidence>
<evidence type="ECO:0000313" key="4">
    <source>
        <dbReference type="EMBL" id="KAJ7316048.1"/>
    </source>
</evidence>
<dbReference type="Pfam" id="PF00681">
    <property type="entry name" value="Plectin"/>
    <property type="match status" value="4"/>
</dbReference>
<gene>
    <name evidence="4" type="ORF">JRQ81_002210</name>
</gene>
<dbReference type="Proteomes" id="UP001142489">
    <property type="component" value="Unassembled WGS sequence"/>
</dbReference>
<dbReference type="GO" id="GO:0016020">
    <property type="term" value="C:membrane"/>
    <property type="evidence" value="ECO:0007669"/>
    <property type="project" value="TreeGrafter"/>
</dbReference>
<protein>
    <recommendedName>
        <fullName evidence="6">Envoplakin</fullName>
    </recommendedName>
</protein>